<proteinExistence type="inferred from homology"/>
<dbReference type="PANTHER" id="PTHR33988">
    <property type="entry name" value="ENDORIBONUCLEASE MAZF-RELATED"/>
    <property type="match status" value="1"/>
</dbReference>
<evidence type="ECO:0000256" key="1">
    <source>
        <dbReference type="PIRNR" id="PIRNR033490"/>
    </source>
</evidence>
<dbReference type="EC" id="3.1.-.-" evidence="1"/>
<keyword evidence="1" id="KW-0540">Nuclease</keyword>
<evidence type="ECO:0000313" key="4">
    <source>
        <dbReference type="Proteomes" id="UP000297394"/>
    </source>
</evidence>
<dbReference type="AlphaFoldDB" id="A0A4R9IQY5"/>
<comment type="function">
    <text evidence="1">Toxic component of a type II toxin-antitoxin (TA) system.</text>
</comment>
<dbReference type="Proteomes" id="UP000297394">
    <property type="component" value="Unassembled WGS sequence"/>
</dbReference>
<dbReference type="InterPro" id="IPR003477">
    <property type="entry name" value="PemK-like"/>
</dbReference>
<accession>A0A4R9IQY5</accession>
<keyword evidence="5" id="KW-1185">Reference proteome</keyword>
<evidence type="ECO:0000313" key="5">
    <source>
        <dbReference type="Proteomes" id="UP000297918"/>
    </source>
</evidence>
<dbReference type="SUPFAM" id="SSF50118">
    <property type="entry name" value="Cell growth inhibitor/plasmid maintenance toxic component"/>
    <property type="match status" value="1"/>
</dbReference>
<dbReference type="Gene3D" id="2.30.30.110">
    <property type="match status" value="1"/>
</dbReference>
<keyword evidence="1" id="KW-0255">Endonuclease</keyword>
<reference evidence="3" key="1">
    <citation type="submission" date="2018-10" db="EMBL/GenBank/DDBJ databases">
        <authorList>
            <person name="Vincent A.T."/>
            <person name="Schiettekatte O."/>
            <person name="Bourhy P."/>
            <person name="Veyrier F.J."/>
            <person name="Picardeau M."/>
        </authorList>
    </citation>
    <scope>NUCLEOTIDE SEQUENCE</scope>
    <source>
        <strain evidence="3">201800281</strain>
    </source>
</reference>
<dbReference type="RefSeq" id="WP_135748392.1">
    <property type="nucleotide sequence ID" value="NZ_RQFL01000007.1"/>
</dbReference>
<dbReference type="PIRSF" id="PIRSF033490">
    <property type="entry name" value="MazF"/>
    <property type="match status" value="1"/>
</dbReference>
<keyword evidence="1" id="KW-0378">Hydrolase</keyword>
<dbReference type="GO" id="GO:0016787">
    <property type="term" value="F:hydrolase activity"/>
    <property type="evidence" value="ECO:0007669"/>
    <property type="project" value="UniProtKB-KW"/>
</dbReference>
<dbReference type="InterPro" id="IPR011067">
    <property type="entry name" value="Plasmid_toxin/cell-grow_inhib"/>
</dbReference>
<organism evidence="2 4">
    <name type="scientific">Leptospira bourretii</name>
    <dbReference type="NCBI Taxonomy" id="2484962"/>
    <lineage>
        <taxon>Bacteria</taxon>
        <taxon>Pseudomonadati</taxon>
        <taxon>Spirochaetota</taxon>
        <taxon>Spirochaetia</taxon>
        <taxon>Leptospirales</taxon>
        <taxon>Leptospiraceae</taxon>
        <taxon>Leptospira</taxon>
    </lineage>
</organism>
<comment type="caution">
    <text evidence="2">The sequence shown here is derived from an EMBL/GenBank/DDBJ whole genome shotgun (WGS) entry which is preliminary data.</text>
</comment>
<dbReference type="Proteomes" id="UP000297918">
    <property type="component" value="Unassembled WGS sequence"/>
</dbReference>
<dbReference type="Pfam" id="PF02452">
    <property type="entry name" value="PemK_toxin"/>
    <property type="match status" value="1"/>
</dbReference>
<evidence type="ECO:0000313" key="2">
    <source>
        <dbReference type="EMBL" id="TGK85552.1"/>
    </source>
</evidence>
<dbReference type="GO" id="GO:0016075">
    <property type="term" value="P:rRNA catabolic process"/>
    <property type="evidence" value="ECO:0007669"/>
    <property type="project" value="TreeGrafter"/>
</dbReference>
<dbReference type="PANTHER" id="PTHR33988:SF2">
    <property type="entry name" value="ENDORIBONUCLEASE MAZF"/>
    <property type="match status" value="1"/>
</dbReference>
<gene>
    <name evidence="2" type="ORF">EHQ23_12975</name>
    <name evidence="3" type="ORF">EHQ26_00405</name>
</gene>
<dbReference type="GO" id="GO:0006402">
    <property type="term" value="P:mRNA catabolic process"/>
    <property type="evidence" value="ECO:0007669"/>
    <property type="project" value="TreeGrafter"/>
</dbReference>
<evidence type="ECO:0000313" key="3">
    <source>
        <dbReference type="EMBL" id="TGK94448.1"/>
    </source>
</evidence>
<dbReference type="OrthoDB" id="9808744at2"/>
<dbReference type="GO" id="GO:0003677">
    <property type="term" value="F:DNA binding"/>
    <property type="evidence" value="ECO:0007669"/>
    <property type="project" value="InterPro"/>
</dbReference>
<comment type="similarity">
    <text evidence="1">Belongs to the PemK/MazF family.</text>
</comment>
<dbReference type="EMBL" id="RQFL01000007">
    <property type="protein sequence ID" value="TGK94448.1"/>
    <property type="molecule type" value="Genomic_DNA"/>
</dbReference>
<reference evidence="2 4" key="2">
    <citation type="journal article" date="2019" name="PLoS Negl. Trop. Dis.">
        <title>Revisiting the worldwide diversity of Leptospira species in the environment.</title>
        <authorList>
            <person name="Vincent A.T."/>
            <person name="Schiettekatte O."/>
            <person name="Bourhy P."/>
            <person name="Veyrier F.J."/>
            <person name="Picardeau M."/>
        </authorList>
    </citation>
    <scope>NUCLEOTIDE SEQUENCE [LARGE SCALE GENOMIC DNA]</scope>
    <source>
        <strain evidence="2 4">201800280</strain>
        <strain evidence="3">201800281</strain>
    </source>
</reference>
<protein>
    <recommendedName>
        <fullName evidence="1">mRNA interferase</fullName>
        <ecNumber evidence="1">3.1.-.-</ecNumber>
    </recommendedName>
</protein>
<name>A0A4R9IQY5_9LEPT</name>
<dbReference type="GO" id="GO:0004521">
    <property type="term" value="F:RNA endonuclease activity"/>
    <property type="evidence" value="ECO:0007669"/>
    <property type="project" value="TreeGrafter"/>
</dbReference>
<sequence>MVINQYEIYLINLDPTVGFEIKKSRPCIVISPNEMNQFIGNVMIAPMTTASRTYPTRVELVFQGKKGSVVLDQIRAVDKTRLIQRLGSADTKTIQKIKKVIKEMLVD</sequence>
<dbReference type="EMBL" id="RQFM01000022">
    <property type="protein sequence ID" value="TGK85552.1"/>
    <property type="molecule type" value="Genomic_DNA"/>
</dbReference>